<reference evidence="1 2" key="1">
    <citation type="journal article" date="2014" name="PLoS ONE">
        <title>Physiological and genomic features of a novel sulfur-oxidizing gammaproteobacterium belonging to a previously uncultivated symbiotic lineage isolated from a hydrothermal vent.</title>
        <authorList>
            <person name="Nunoura T."/>
            <person name="Takaki Y."/>
            <person name="Kazama H."/>
            <person name="Kakuta J."/>
            <person name="Shimamura S."/>
            <person name="Makita H."/>
            <person name="Hirai M."/>
            <person name="Miyazaki M."/>
            <person name="Takai K."/>
        </authorList>
    </citation>
    <scope>NUCLEOTIDE SEQUENCE [LARGE SCALE GENOMIC DNA]</scope>
    <source>
        <strain evidence="1 2">Hiromi1</strain>
    </source>
</reference>
<protein>
    <recommendedName>
        <fullName evidence="3">DUF1249 domain-containing protein</fullName>
    </recommendedName>
</protein>
<name>A0A7U6JHC9_9GAMM</name>
<sequence length="146" mass="16637">MLHQSPTMGDLLDLCEENYVILLQLAPGLRALKGKSASCRPGQMDLYLDVLEQTPYTTMAHITYYFSHKAGQGADPDAVLRIYHDARQIEVVSLKQQILPVQSGYQHPSLFNKWKINVFLSKWLAFCLSQGHRFDSPEQFLTKMHG</sequence>
<dbReference type="AlphaFoldDB" id="A0A7U6JHC9"/>
<dbReference type="InterPro" id="IPR009659">
    <property type="entry name" value="DUF1249"/>
</dbReference>
<proteinExistence type="predicted"/>
<dbReference type="PANTHER" id="PTHR38774">
    <property type="entry name" value="CYTOPLASMIC PROTEIN-RELATED"/>
    <property type="match status" value="1"/>
</dbReference>
<dbReference type="PANTHER" id="PTHR38774:SF1">
    <property type="entry name" value="CYTOPLASMIC PROTEIN"/>
    <property type="match status" value="1"/>
</dbReference>
<dbReference type="KEGG" id="tbn:TBH_C1426"/>
<dbReference type="Pfam" id="PF06853">
    <property type="entry name" value="DUF1249"/>
    <property type="match status" value="1"/>
</dbReference>
<keyword evidence="2" id="KW-1185">Reference proteome</keyword>
<evidence type="ECO:0000313" key="2">
    <source>
        <dbReference type="Proteomes" id="UP000031631"/>
    </source>
</evidence>
<evidence type="ECO:0008006" key="3">
    <source>
        <dbReference type="Google" id="ProtNLM"/>
    </source>
</evidence>
<dbReference type="EMBL" id="AP012273">
    <property type="protein sequence ID" value="BAO44349.1"/>
    <property type="molecule type" value="Genomic_DNA"/>
</dbReference>
<evidence type="ECO:0000313" key="1">
    <source>
        <dbReference type="EMBL" id="BAO44349.1"/>
    </source>
</evidence>
<dbReference type="Proteomes" id="UP000031631">
    <property type="component" value="Chromosome"/>
</dbReference>
<gene>
    <name evidence="1" type="ORF">TBH_C1426</name>
</gene>
<accession>A0A7U6JHC9</accession>
<organism evidence="1 2">
    <name type="scientific">Thiolapillus brandeum</name>
    <dbReference type="NCBI Taxonomy" id="1076588"/>
    <lineage>
        <taxon>Bacteria</taxon>
        <taxon>Pseudomonadati</taxon>
        <taxon>Pseudomonadota</taxon>
        <taxon>Gammaproteobacteria</taxon>
        <taxon>Chromatiales</taxon>
        <taxon>Sedimenticolaceae</taxon>
        <taxon>Thiolapillus</taxon>
    </lineage>
</organism>